<name>A0A812I3B9_9DINO</name>
<reference evidence="1" key="1">
    <citation type="submission" date="2021-02" db="EMBL/GenBank/DDBJ databases">
        <authorList>
            <person name="Dougan E. K."/>
            <person name="Rhodes N."/>
            <person name="Thang M."/>
            <person name="Chan C."/>
        </authorList>
    </citation>
    <scope>NUCLEOTIDE SEQUENCE</scope>
</reference>
<evidence type="ECO:0000313" key="1">
    <source>
        <dbReference type="EMBL" id="CAE6970781.1"/>
    </source>
</evidence>
<sequence length="99" mass="11166">MNLQVARSMDNFISLGARNTDKANVEPTATLNHDDMQENASGIVQTSVRRSVFIVKVKRLAIYFKDRCLQQDLSQMIQFAPGLISTHLDEVRQQMEAGI</sequence>
<dbReference type="Proteomes" id="UP000604046">
    <property type="component" value="Unassembled WGS sequence"/>
</dbReference>
<keyword evidence="2" id="KW-1185">Reference proteome</keyword>
<gene>
    <name evidence="1" type="ORF">SNAT2548_LOCUS2520</name>
</gene>
<proteinExistence type="predicted"/>
<evidence type="ECO:0000313" key="2">
    <source>
        <dbReference type="Proteomes" id="UP000604046"/>
    </source>
</evidence>
<comment type="caution">
    <text evidence="1">The sequence shown here is derived from an EMBL/GenBank/DDBJ whole genome shotgun (WGS) entry which is preliminary data.</text>
</comment>
<accession>A0A812I3B9</accession>
<organism evidence="1 2">
    <name type="scientific">Symbiodinium natans</name>
    <dbReference type="NCBI Taxonomy" id="878477"/>
    <lineage>
        <taxon>Eukaryota</taxon>
        <taxon>Sar</taxon>
        <taxon>Alveolata</taxon>
        <taxon>Dinophyceae</taxon>
        <taxon>Suessiales</taxon>
        <taxon>Symbiodiniaceae</taxon>
        <taxon>Symbiodinium</taxon>
    </lineage>
</organism>
<dbReference type="AlphaFoldDB" id="A0A812I3B9"/>
<protein>
    <submittedName>
        <fullName evidence="1">Uncharacterized protein</fullName>
    </submittedName>
</protein>
<dbReference type="EMBL" id="CAJNDS010000150">
    <property type="protein sequence ID" value="CAE6970781.1"/>
    <property type="molecule type" value="Genomic_DNA"/>
</dbReference>